<feature type="region of interest" description="Disordered" evidence="1">
    <location>
        <begin position="565"/>
        <end position="596"/>
    </location>
</feature>
<evidence type="ECO:0000313" key="4">
    <source>
        <dbReference type="Proteomes" id="UP001392437"/>
    </source>
</evidence>
<dbReference type="Pfam" id="PF06985">
    <property type="entry name" value="HET"/>
    <property type="match status" value="1"/>
</dbReference>
<dbReference type="PANTHER" id="PTHR33112:SF10">
    <property type="entry name" value="TOL"/>
    <property type="match status" value="1"/>
</dbReference>
<dbReference type="SMART" id="SM00220">
    <property type="entry name" value="S_TKc"/>
    <property type="match status" value="1"/>
</dbReference>
<feature type="domain" description="Protein kinase" evidence="2">
    <location>
        <begin position="241"/>
        <end position="532"/>
    </location>
</feature>
<dbReference type="PANTHER" id="PTHR33112">
    <property type="entry name" value="DOMAIN PROTEIN, PUTATIVE-RELATED"/>
    <property type="match status" value="1"/>
</dbReference>
<dbReference type="EMBL" id="JAQQWP010000003">
    <property type="protein sequence ID" value="KAK8123749.1"/>
    <property type="molecule type" value="Genomic_DNA"/>
</dbReference>
<evidence type="ECO:0000256" key="1">
    <source>
        <dbReference type="SAM" id="MobiDB-lite"/>
    </source>
</evidence>
<dbReference type="InterPro" id="IPR010730">
    <property type="entry name" value="HET"/>
</dbReference>
<proteinExistence type="predicted"/>
<dbReference type="Pfam" id="PF00069">
    <property type="entry name" value="Pkinase"/>
    <property type="match status" value="1"/>
</dbReference>
<dbReference type="InterPro" id="IPR011009">
    <property type="entry name" value="Kinase-like_dom_sf"/>
</dbReference>
<name>A0AAW0R496_9PEZI</name>
<feature type="region of interest" description="Disordered" evidence="1">
    <location>
        <begin position="13"/>
        <end position="79"/>
    </location>
</feature>
<organism evidence="3 4">
    <name type="scientific">Apiospora kogelbergensis</name>
    <dbReference type="NCBI Taxonomy" id="1337665"/>
    <lineage>
        <taxon>Eukaryota</taxon>
        <taxon>Fungi</taxon>
        <taxon>Dikarya</taxon>
        <taxon>Ascomycota</taxon>
        <taxon>Pezizomycotina</taxon>
        <taxon>Sordariomycetes</taxon>
        <taxon>Xylariomycetidae</taxon>
        <taxon>Amphisphaeriales</taxon>
        <taxon>Apiosporaceae</taxon>
        <taxon>Apiospora</taxon>
    </lineage>
</organism>
<dbReference type="CDD" id="cd00180">
    <property type="entry name" value="PKc"/>
    <property type="match status" value="1"/>
</dbReference>
<accession>A0AAW0R496</accession>
<evidence type="ECO:0000259" key="2">
    <source>
        <dbReference type="PROSITE" id="PS50011"/>
    </source>
</evidence>
<sequence>MCGFNFKRRLKFGKKSTGTSSNGQTNGQTNGRYHGPPVVGVSQDQLPGQTNQLAEGPSSKEWTLEPPTKSQTEQQSSEREIARLRNDVDEVLVLDCYSNQKFVPANEIARVATRRNVYSILKAQGHTEAETITNWVMGGAQRLFIILIRMTDSGKRLVGHLETCKTEDFQDESLPVKLSALGGVAAEKADSSKTFAFFASWGDNERILFDAHQWSVMAPIFSHGAPFYSNFHNSRRLPCLSRKSKPAGAGYFGEVIQVEMHRDHVPDLPQLDPTTRGVAVAIKKAKNGEELAAFFDKEVNNLLKIRDYKQTHVVKPIAAYQIHDDRFLVFPWAAGGNLDAYWRRHKTLRHDYERLKWLFGQMAGLFAALRYIHHIREGRHGDLKPDNILCFIDHDSRETLQIGDLGLTTFHDKNNDTFERDKQLQRTTTPDGHRRYAPPPRPATIQRQARSRGYDVWSMGCILIELLIYLTSGYDAVLAYRDEIPNVWEENEKRGHRLHPGVVATMEIMEAGLEENTAYRDLFRLAKDRMLVVDLPIRIQAGCSSKEYLRPVSLAYPHFKTKTKHEVSTSTRMSTDNTLQLSNARSSTGPSASDNFAPPQIRVCSATVDSNPNSLTTGFSRASDKLEQSSKLDDTWNTYTDNTFALDFINLAGWQNIGPKKRPAALCEGCSINPPSSLDGEQDLEIMAASSKRCELCTMVLQALAHAGMRTHGSVILRNNGATVAVNGGPTLLSLYPEPAEYLDEDEQLGLPRLLNNKSSAQYTLLRQWIGKCDKSHKMCRNPDGVGVPAMPTRVIDLGQPLRLVDSATIPAARYAALSHRWGILAEDQKFCTYKGNIELMKSGIDINQLPLSFIDAVTVAREAGVEYIWIDSICIIQDDGDDWKAEAGKMEQVFSGAYFTIGATAASSSLEGFLHDRVERPCLTLARKDEGDLYVCPAIDDFHRDVELAELNQRGWVLQERALSRRSVHFTSTQMYWECGRGVHCETLARLDNAKAAFIGDANFPKSALDYYRDGRQVLVQDLYERYSGLGFTNPEDRAVAILGLQKRLARAFNTRAAYGFLAVYFTRGLLWQRRGGSDSSSISDGEDGSSSDWASSACMVRIPWKSGGRNTPPSWSWLSKSGPIRYMVAKYDKIAWASTTDFTHPFISHPKEEGPNEDLSVLRGLARQANLSRDELLSLVDFDAEPVSDVKQLRYVIIGRDKVEAQAMMTAKQYVLVIQLASDGTTGTYERVGVGSLWMRHMNEGAWVTIR</sequence>
<dbReference type="GO" id="GO:0005524">
    <property type="term" value="F:ATP binding"/>
    <property type="evidence" value="ECO:0007669"/>
    <property type="project" value="InterPro"/>
</dbReference>
<dbReference type="GO" id="GO:0004672">
    <property type="term" value="F:protein kinase activity"/>
    <property type="evidence" value="ECO:0007669"/>
    <property type="project" value="InterPro"/>
</dbReference>
<dbReference type="PROSITE" id="PS50011">
    <property type="entry name" value="PROTEIN_KINASE_DOM"/>
    <property type="match status" value="1"/>
</dbReference>
<dbReference type="Gene3D" id="1.10.510.10">
    <property type="entry name" value="Transferase(Phosphotransferase) domain 1"/>
    <property type="match status" value="1"/>
</dbReference>
<protein>
    <submittedName>
        <fullName evidence="3">HET-domain-containing protein</fullName>
    </submittedName>
</protein>
<feature type="compositionally biased region" description="Polar residues" evidence="1">
    <location>
        <begin position="42"/>
        <end position="53"/>
    </location>
</feature>
<dbReference type="AlphaFoldDB" id="A0AAW0R496"/>
<dbReference type="Proteomes" id="UP001392437">
    <property type="component" value="Unassembled WGS sequence"/>
</dbReference>
<comment type="caution">
    <text evidence="3">The sequence shown here is derived from an EMBL/GenBank/DDBJ whole genome shotgun (WGS) entry which is preliminary data.</text>
</comment>
<dbReference type="SUPFAM" id="SSF56112">
    <property type="entry name" value="Protein kinase-like (PK-like)"/>
    <property type="match status" value="1"/>
</dbReference>
<feature type="compositionally biased region" description="Polar residues" evidence="1">
    <location>
        <begin position="16"/>
        <end position="31"/>
    </location>
</feature>
<feature type="compositionally biased region" description="Polar residues" evidence="1">
    <location>
        <begin position="568"/>
        <end position="594"/>
    </location>
</feature>
<keyword evidence="4" id="KW-1185">Reference proteome</keyword>
<gene>
    <name evidence="3" type="ORF">PG999_003667</name>
</gene>
<feature type="region of interest" description="Disordered" evidence="1">
    <location>
        <begin position="424"/>
        <end position="447"/>
    </location>
</feature>
<reference evidence="3 4" key="1">
    <citation type="submission" date="2023-01" db="EMBL/GenBank/DDBJ databases">
        <title>Analysis of 21 Apiospora genomes using comparative genomics revels a genus with tremendous synthesis potential of carbohydrate active enzymes and secondary metabolites.</title>
        <authorList>
            <person name="Sorensen T."/>
        </authorList>
    </citation>
    <scope>NUCLEOTIDE SEQUENCE [LARGE SCALE GENOMIC DNA]</scope>
    <source>
        <strain evidence="3 4">CBS 117206</strain>
    </source>
</reference>
<dbReference type="InterPro" id="IPR000719">
    <property type="entry name" value="Prot_kinase_dom"/>
</dbReference>
<evidence type="ECO:0000313" key="3">
    <source>
        <dbReference type="EMBL" id="KAK8123749.1"/>
    </source>
</evidence>